<keyword evidence="3" id="KW-1185">Reference proteome</keyword>
<comment type="caution">
    <text evidence="2">The sequence shown here is derived from an EMBL/GenBank/DDBJ whole genome shotgun (WGS) entry which is preliminary data.</text>
</comment>
<reference evidence="3" key="1">
    <citation type="journal article" date="2019" name="Int. J. Syst. Evol. Microbiol.">
        <title>The Global Catalogue of Microorganisms (GCM) 10K type strain sequencing project: providing services to taxonomists for standard genome sequencing and annotation.</title>
        <authorList>
            <consortium name="The Broad Institute Genomics Platform"/>
            <consortium name="The Broad Institute Genome Sequencing Center for Infectious Disease"/>
            <person name="Wu L."/>
            <person name="Ma J."/>
        </authorList>
    </citation>
    <scope>NUCLEOTIDE SEQUENCE [LARGE SCALE GENOMIC DNA]</scope>
    <source>
        <strain evidence="3">NBRC 107710</strain>
    </source>
</reference>
<gene>
    <name evidence="2" type="ORF">GCM10007884_39280</name>
</gene>
<evidence type="ECO:0000313" key="3">
    <source>
        <dbReference type="Proteomes" id="UP001156881"/>
    </source>
</evidence>
<name>A0ABQ6D729_9HYPH</name>
<sequence>MTVRQPPRFSQMPRYFIDLHDGANYVKDDVGFDVPDADAARARLLGVVARYARDLSADEDRQDLFVIVRDEANRILFRAHLSLDFEPLETA</sequence>
<evidence type="ECO:0000313" key="2">
    <source>
        <dbReference type="EMBL" id="GLS45937.1"/>
    </source>
</evidence>
<accession>A0ABQ6D729</accession>
<dbReference type="InterPro" id="IPR054189">
    <property type="entry name" value="DUF6894"/>
</dbReference>
<protein>
    <recommendedName>
        <fullName evidence="1">DUF6894 domain-containing protein</fullName>
    </recommendedName>
</protein>
<dbReference type="Pfam" id="PF21834">
    <property type="entry name" value="DUF6894"/>
    <property type="match status" value="1"/>
</dbReference>
<dbReference type="EMBL" id="BSPG01000030">
    <property type="protein sequence ID" value="GLS45937.1"/>
    <property type="molecule type" value="Genomic_DNA"/>
</dbReference>
<dbReference type="Proteomes" id="UP001156881">
    <property type="component" value="Unassembled WGS sequence"/>
</dbReference>
<feature type="domain" description="DUF6894" evidence="1">
    <location>
        <begin position="14"/>
        <end position="81"/>
    </location>
</feature>
<evidence type="ECO:0000259" key="1">
    <source>
        <dbReference type="Pfam" id="PF21834"/>
    </source>
</evidence>
<proteinExistence type="predicted"/>
<organism evidence="2 3">
    <name type="scientific">Methylobacterium brachythecii</name>
    <dbReference type="NCBI Taxonomy" id="1176177"/>
    <lineage>
        <taxon>Bacteria</taxon>
        <taxon>Pseudomonadati</taxon>
        <taxon>Pseudomonadota</taxon>
        <taxon>Alphaproteobacteria</taxon>
        <taxon>Hyphomicrobiales</taxon>
        <taxon>Methylobacteriaceae</taxon>
        <taxon>Methylobacterium</taxon>
    </lineage>
</organism>